<dbReference type="InParanoid" id="A0A4W3IIM2"/>
<comment type="subcellular location">
    <subcellularLocation>
        <location evidence="1">Cell membrane</location>
        <topology evidence="1">Single-pass type I membrane protein</topology>
    </subcellularLocation>
</comment>
<dbReference type="PROSITE" id="PS51534">
    <property type="entry name" value="SEFIR"/>
    <property type="match status" value="1"/>
</dbReference>
<dbReference type="AlphaFoldDB" id="A0A4W3IIM2"/>
<dbReference type="GO" id="GO:0030368">
    <property type="term" value="F:interleukin-17 receptor activity"/>
    <property type="evidence" value="ECO:0007669"/>
    <property type="project" value="InterPro"/>
</dbReference>
<reference evidence="11" key="3">
    <citation type="journal article" date="2014" name="Nature">
        <title>Elephant shark genome provides unique insights into gnathostome evolution.</title>
        <authorList>
            <consortium name="International Elephant Shark Genome Sequencing Consortium"/>
            <person name="Venkatesh B."/>
            <person name="Lee A.P."/>
            <person name="Ravi V."/>
            <person name="Maurya A.K."/>
            <person name="Lian M.M."/>
            <person name="Swann J.B."/>
            <person name="Ohta Y."/>
            <person name="Flajnik M.F."/>
            <person name="Sutoh Y."/>
            <person name="Kasahara M."/>
            <person name="Hoon S."/>
            <person name="Gangu V."/>
            <person name="Roy S.W."/>
            <person name="Irimia M."/>
            <person name="Korzh V."/>
            <person name="Kondrychyn I."/>
            <person name="Lim Z.W."/>
            <person name="Tay B.H."/>
            <person name="Tohari S."/>
            <person name="Kong K.W."/>
            <person name="Ho S."/>
            <person name="Lorente-Galdos B."/>
            <person name="Quilez J."/>
            <person name="Marques-Bonet T."/>
            <person name="Raney B.J."/>
            <person name="Ingham P.W."/>
            <person name="Tay A."/>
            <person name="Hillier L.W."/>
            <person name="Minx P."/>
            <person name="Boehm T."/>
            <person name="Wilson R.K."/>
            <person name="Brenner S."/>
            <person name="Warren W.C."/>
        </authorList>
    </citation>
    <scope>NUCLEOTIDE SEQUENCE [LARGE SCALE GENOMIC DNA]</scope>
</reference>
<dbReference type="Gene3D" id="2.60.40.2150">
    <property type="entry name" value="Interleukin-17 receptor A/B, fibronectin-III-like domain 2"/>
    <property type="match status" value="1"/>
</dbReference>
<reference evidence="10" key="5">
    <citation type="submission" date="2025-09" db="UniProtKB">
        <authorList>
            <consortium name="Ensembl"/>
        </authorList>
    </citation>
    <scope>IDENTIFICATION</scope>
</reference>
<evidence type="ECO:0000256" key="1">
    <source>
        <dbReference type="ARBA" id="ARBA00004251"/>
    </source>
</evidence>
<dbReference type="PANTHER" id="PTHR15583:SF11">
    <property type="entry name" value="INTERLEUKIN-17 RECEPTOR B"/>
    <property type="match status" value="1"/>
</dbReference>
<proteinExistence type="predicted"/>
<evidence type="ECO:0000256" key="3">
    <source>
        <dbReference type="ARBA" id="ARBA00022692"/>
    </source>
</evidence>
<dbReference type="Ensembl" id="ENSCMIT00000027742.1">
    <property type="protein sequence ID" value="ENSCMIP00000027306.1"/>
    <property type="gene ID" value="ENSCMIG00000011896.1"/>
</dbReference>
<dbReference type="PANTHER" id="PTHR15583">
    <property type="entry name" value="INTERLEUKIN-17 RECEPTOR"/>
    <property type="match status" value="1"/>
</dbReference>
<evidence type="ECO:0000256" key="8">
    <source>
        <dbReference type="ARBA" id="ARBA00023180"/>
    </source>
</evidence>
<dbReference type="GO" id="GO:0005886">
    <property type="term" value="C:plasma membrane"/>
    <property type="evidence" value="ECO:0007669"/>
    <property type="project" value="UniProtKB-SubCell"/>
</dbReference>
<keyword evidence="3" id="KW-0812">Transmembrane</keyword>
<dbReference type="Pfam" id="PF08357">
    <property type="entry name" value="SEFIR"/>
    <property type="match status" value="1"/>
</dbReference>
<keyword evidence="5" id="KW-1133">Transmembrane helix</keyword>
<accession>A0A4W3IIM2</accession>
<organism evidence="10 11">
    <name type="scientific">Callorhinchus milii</name>
    <name type="common">Ghost shark</name>
    <dbReference type="NCBI Taxonomy" id="7868"/>
    <lineage>
        <taxon>Eukaryota</taxon>
        <taxon>Metazoa</taxon>
        <taxon>Chordata</taxon>
        <taxon>Craniata</taxon>
        <taxon>Vertebrata</taxon>
        <taxon>Chondrichthyes</taxon>
        <taxon>Holocephali</taxon>
        <taxon>Chimaeriformes</taxon>
        <taxon>Callorhinchidae</taxon>
        <taxon>Callorhinchus</taxon>
    </lineage>
</organism>
<keyword evidence="8" id="KW-0325">Glycoprotein</keyword>
<dbReference type="InterPro" id="IPR013568">
    <property type="entry name" value="SEFIR_dom"/>
</dbReference>
<evidence type="ECO:0000256" key="2">
    <source>
        <dbReference type="ARBA" id="ARBA00022475"/>
    </source>
</evidence>
<reference evidence="11" key="2">
    <citation type="journal article" date="2007" name="PLoS Biol.">
        <title>Survey sequencing and comparative analysis of the elephant shark (Callorhinchus milii) genome.</title>
        <authorList>
            <person name="Venkatesh B."/>
            <person name="Kirkness E.F."/>
            <person name="Loh Y.H."/>
            <person name="Halpern A.L."/>
            <person name="Lee A.P."/>
            <person name="Johnson J."/>
            <person name="Dandona N."/>
            <person name="Viswanathan L.D."/>
            <person name="Tay A."/>
            <person name="Venter J.C."/>
            <person name="Strausberg R.L."/>
            <person name="Brenner S."/>
        </authorList>
    </citation>
    <scope>NUCLEOTIDE SEQUENCE [LARGE SCALE GENOMIC DNA]</scope>
</reference>
<keyword evidence="11" id="KW-1185">Reference proteome</keyword>
<keyword evidence="4" id="KW-0732">Signal</keyword>
<evidence type="ECO:0000313" key="11">
    <source>
        <dbReference type="Proteomes" id="UP000314986"/>
    </source>
</evidence>
<protein>
    <recommendedName>
        <fullName evidence="9">SEFIR domain-containing protein</fullName>
    </recommendedName>
</protein>
<evidence type="ECO:0000256" key="5">
    <source>
        <dbReference type="ARBA" id="ARBA00022989"/>
    </source>
</evidence>
<evidence type="ECO:0000259" key="9">
    <source>
        <dbReference type="PROSITE" id="PS51534"/>
    </source>
</evidence>
<reference evidence="10" key="4">
    <citation type="submission" date="2025-08" db="UniProtKB">
        <authorList>
            <consortium name="Ensembl"/>
        </authorList>
    </citation>
    <scope>IDENTIFICATION</scope>
</reference>
<dbReference type="Gene3D" id="3.40.50.11530">
    <property type="match status" value="1"/>
</dbReference>
<dbReference type="InterPro" id="IPR038683">
    <property type="entry name" value="IL17RA/B_FnIII-like_1_sf"/>
</dbReference>
<dbReference type="GeneTree" id="ENSGT00940000161145"/>
<dbReference type="Proteomes" id="UP000314986">
    <property type="component" value="Unassembled WGS sequence"/>
</dbReference>
<dbReference type="OMA" id="HKYMVVY"/>
<dbReference type="InterPro" id="IPR043046">
    <property type="entry name" value="IL17RA/B_FnIII-like_2_sf"/>
</dbReference>
<keyword evidence="6" id="KW-0472">Membrane</keyword>
<name>A0A4W3IIM2_CALMI</name>
<feature type="domain" description="SEFIR" evidence="9">
    <location>
        <begin position="231"/>
        <end position="387"/>
    </location>
</feature>
<evidence type="ECO:0000256" key="6">
    <source>
        <dbReference type="ARBA" id="ARBA00023136"/>
    </source>
</evidence>
<evidence type="ECO:0000313" key="10">
    <source>
        <dbReference type="Ensembl" id="ENSCMIP00000027306.1"/>
    </source>
</evidence>
<keyword evidence="2" id="KW-1003">Cell membrane</keyword>
<dbReference type="InterPro" id="IPR039465">
    <property type="entry name" value="IL-17_rcpt-like"/>
</dbReference>
<dbReference type="Gene3D" id="2.60.40.2160">
    <property type="entry name" value="Interleukin-17 receptor A/B, fibronectin-III-like domain 1"/>
    <property type="match status" value="1"/>
</dbReference>
<evidence type="ECO:0000256" key="4">
    <source>
        <dbReference type="ARBA" id="ARBA00022729"/>
    </source>
</evidence>
<keyword evidence="7" id="KW-0675">Receptor</keyword>
<sequence length="434" mass="48965">MHSQLALTVYCVKRFETFDSSFLRTGSIQELIATMICIQSPWEYVCFRCNYSKRFKSEVVQGKPWLFYYAEHPASPETSYLFTAFNIPPPNIGEDLPEQALQLKTPGNDDVDVLWKPNISLCLINNNVMEINFTTHEQSSRYAVYLVNNASKQDIDTTTIPWVSKLYVKCNYYCDTITFTQRLQQSGARSVIRIYNYDLLPPPPPHPLNNFPFKANARMWALPLVAEWMPPVSVLLIYSLDDDPRQKPVVLSFAEFLQSVCGAEVMVDMWQTRKVAQMGPLAWLASCKETADKVVVLCSGGTGARWKASCREPDSVLTPPGPGAGAEREELFTAAVNLLCHELQDPRAARKVVVVYLADLGSAEDVPGVFSPCAKYCLDKDIEAFYRDLYDLPPRRDGESSALLQHKQLLYRQTMSRALSQFTACPTPTPPLSR</sequence>
<evidence type="ECO:0000256" key="7">
    <source>
        <dbReference type="ARBA" id="ARBA00023170"/>
    </source>
</evidence>
<dbReference type="STRING" id="7868.ENSCMIP00000027306"/>
<reference evidence="11" key="1">
    <citation type="journal article" date="2006" name="Science">
        <title>Ancient noncoding elements conserved in the human genome.</title>
        <authorList>
            <person name="Venkatesh B."/>
            <person name="Kirkness E.F."/>
            <person name="Loh Y.H."/>
            <person name="Halpern A.L."/>
            <person name="Lee A.P."/>
            <person name="Johnson J."/>
            <person name="Dandona N."/>
            <person name="Viswanathan L.D."/>
            <person name="Tay A."/>
            <person name="Venter J.C."/>
            <person name="Strausberg R.L."/>
            <person name="Brenner S."/>
        </authorList>
    </citation>
    <scope>NUCLEOTIDE SEQUENCE [LARGE SCALE GENOMIC DNA]</scope>
</reference>